<name>A0A420W9G3_9BACT</name>
<evidence type="ECO:0000313" key="3">
    <source>
        <dbReference type="Proteomes" id="UP000280881"/>
    </source>
</evidence>
<keyword evidence="3" id="KW-1185">Reference proteome</keyword>
<dbReference type="Proteomes" id="UP000280881">
    <property type="component" value="Unassembled WGS sequence"/>
</dbReference>
<protein>
    <recommendedName>
        <fullName evidence="4">Capsule assembly protein Wzi</fullName>
    </recommendedName>
</protein>
<feature type="signal peptide" evidence="1">
    <location>
        <begin position="1"/>
        <end position="19"/>
    </location>
</feature>
<keyword evidence="1" id="KW-0732">Signal</keyword>
<proteinExistence type="predicted"/>
<organism evidence="2 3">
    <name type="scientific">Thermovibrio guaymasensis</name>
    <dbReference type="NCBI Taxonomy" id="240167"/>
    <lineage>
        <taxon>Bacteria</taxon>
        <taxon>Pseudomonadati</taxon>
        <taxon>Aquificota</taxon>
        <taxon>Aquificia</taxon>
        <taxon>Desulfurobacteriales</taxon>
        <taxon>Desulfurobacteriaceae</taxon>
        <taxon>Thermovibrio</taxon>
    </lineage>
</organism>
<evidence type="ECO:0000256" key="1">
    <source>
        <dbReference type="SAM" id="SignalP"/>
    </source>
</evidence>
<feature type="chain" id="PRO_5019221405" description="Capsule assembly protein Wzi" evidence="1">
    <location>
        <begin position="20"/>
        <end position="679"/>
    </location>
</feature>
<comment type="caution">
    <text evidence="2">The sequence shown here is derived from an EMBL/GenBank/DDBJ whole genome shotgun (WGS) entry which is preliminary data.</text>
</comment>
<reference evidence="2 3" key="1">
    <citation type="submission" date="2018-10" db="EMBL/GenBank/DDBJ databases">
        <title>Genomic Encyclopedia of Type Strains, Phase IV (KMG-IV): sequencing the most valuable type-strain genomes for metagenomic binning, comparative biology and taxonomic classification.</title>
        <authorList>
            <person name="Goeker M."/>
        </authorList>
    </citation>
    <scope>NUCLEOTIDE SEQUENCE [LARGE SCALE GENOMIC DNA]</scope>
    <source>
        <strain evidence="2 3">DSM 15521</strain>
    </source>
</reference>
<gene>
    <name evidence="2" type="ORF">C7457_0799</name>
</gene>
<dbReference type="OrthoDB" id="10234at2"/>
<sequence length="679" mass="77080">MKSTPLVLALLILPSTANALNVSLESSLYKVKLKGKYRRENGYEFWRGEKSGSLYRLLLEDEVRMKNGDYFKLSVTSGTTKAPYVNLFTADSDRLFNGGVRTFTVRELYFHKEHFLLDSLSLTVGKQPFEIDNFLKDYLWGGKLTYTTGGGVKVTWNQIAGYERKYLLFNDDEEDDIDVFDVKIEKDWLSLGFYRLSDARGKRSGKSKSGATLSIKGKGTRITLTTQNGEKSLYGEIKIKGIKLEGGYAGKNFTSYGFKEGVNGIGLIYKPSFRNLRFLKEELNLGPWNLYGLQVESSDGDFIGNEFGVEGERPISKNLALFGKVALGSHNSYALMGGIRWSLNGFKFKDELTCVNVESLFTLQGEYSDFSKRAYTTQSEYEDYATAKHVGFWHSTYKLKLTGDDFKVKVSTGKNSKIDYLIWGNTADNNFYQRGHGKEWHLEEAWIRREFLRLGLMEVKLKGFIDENLAGAELKLKGFSFYGLLESNKPKEGGSKPIKYLGTKWKKERTEIYLLYRKGEGSTSTGGISYGNGKFEGGILRQFKAGDDGWGGFLRVNGKVMSWSSQAEYRLYSKEFKTFGLKEYFWNEGFIYRPGEGNLRVLKLTAKRGFKTGYRKFDKFAPKLKFFYLKLNRFSGSYIGEEGGFTLSINPGTKCQLSFIGSVGNNSSYYEGVAFKVKW</sequence>
<accession>A0A420W9G3</accession>
<dbReference type="EMBL" id="RBIE01000001">
    <property type="protein sequence ID" value="RKQ63912.1"/>
    <property type="molecule type" value="Genomic_DNA"/>
</dbReference>
<evidence type="ECO:0008006" key="4">
    <source>
        <dbReference type="Google" id="ProtNLM"/>
    </source>
</evidence>
<dbReference type="RefSeq" id="WP_121170215.1">
    <property type="nucleotide sequence ID" value="NZ_RBIE01000001.1"/>
</dbReference>
<dbReference type="AlphaFoldDB" id="A0A420W9G3"/>
<evidence type="ECO:0000313" key="2">
    <source>
        <dbReference type="EMBL" id="RKQ63912.1"/>
    </source>
</evidence>